<dbReference type="SUPFAM" id="SSF54862">
    <property type="entry name" value="4Fe-4S ferredoxins"/>
    <property type="match status" value="1"/>
</dbReference>
<dbReference type="EMBL" id="CDNC01000045">
    <property type="protein sequence ID" value="CEM62779.1"/>
    <property type="molecule type" value="Genomic_DNA"/>
</dbReference>
<dbReference type="PROSITE" id="PS00198">
    <property type="entry name" value="4FE4S_FER_1"/>
    <property type="match status" value="1"/>
</dbReference>
<evidence type="ECO:0000256" key="9">
    <source>
        <dbReference type="PIRNR" id="PIRNR000159"/>
    </source>
</evidence>
<feature type="site" description="Important for catalytic activity" evidence="11">
    <location>
        <position position="1029"/>
    </location>
</feature>
<dbReference type="GO" id="GO:0005506">
    <property type="term" value="F:iron ion binding"/>
    <property type="evidence" value="ECO:0007669"/>
    <property type="project" value="InterPro"/>
</dbReference>
<dbReference type="Gene3D" id="3.30.70.20">
    <property type="match status" value="1"/>
</dbReference>
<feature type="site" description="Important for catalytic activity" evidence="11">
    <location>
        <position position="31"/>
    </location>
</feature>
<dbReference type="SUPFAM" id="SSF52922">
    <property type="entry name" value="TK C-terminal domain-like"/>
    <property type="match status" value="1"/>
</dbReference>
<dbReference type="InterPro" id="IPR029061">
    <property type="entry name" value="THDP-binding"/>
</dbReference>
<dbReference type="PIRSF" id="PIRSF000159">
    <property type="entry name" value="NifJ"/>
    <property type="match status" value="1"/>
</dbReference>
<proteinExistence type="inferred from homology"/>
<evidence type="ECO:0000256" key="4">
    <source>
        <dbReference type="ARBA" id="ARBA00022723"/>
    </source>
</evidence>
<feature type="binding site" evidence="10">
    <location>
        <position position="31"/>
    </location>
    <ligand>
        <name>pyruvate</name>
        <dbReference type="ChEBI" id="CHEBI:15361"/>
    </ligand>
</feature>
<keyword evidence="5 9" id="KW-0249">Electron transport</keyword>
<dbReference type="InterPro" id="IPR011895">
    <property type="entry name" value="Pyrv_flavodox_OxRed"/>
</dbReference>
<dbReference type="GO" id="GO:0030976">
    <property type="term" value="F:thiamine pyrophosphate binding"/>
    <property type="evidence" value="ECO:0007669"/>
    <property type="project" value="InterPro"/>
</dbReference>
<feature type="binding site" evidence="12">
    <location>
        <position position="755"/>
    </location>
    <ligand>
        <name>[4Fe-4S] cluster</name>
        <dbReference type="ChEBI" id="CHEBI:49883"/>
        <label>1</label>
    </ligand>
</feature>
<evidence type="ECO:0000256" key="10">
    <source>
        <dbReference type="PIRSR" id="PIRSR000159-1"/>
    </source>
</evidence>
<dbReference type="InterPro" id="IPR002880">
    <property type="entry name" value="Pyrv_Fd/Flavodoxin_OxRdtase_N"/>
</dbReference>
<dbReference type="AlphaFoldDB" id="A0A0B7GVR2"/>
<dbReference type="Pfam" id="PF12838">
    <property type="entry name" value="Fer4_7"/>
    <property type="match status" value="1"/>
</dbReference>
<dbReference type="PROSITE" id="PS51379">
    <property type="entry name" value="4FE4S_FER_2"/>
    <property type="match status" value="2"/>
</dbReference>
<dbReference type="InterPro" id="IPR019752">
    <property type="entry name" value="Pyrv/ketoisovalerate_OxRed_cat"/>
</dbReference>
<evidence type="ECO:0000313" key="15">
    <source>
        <dbReference type="Proteomes" id="UP000042527"/>
    </source>
</evidence>
<comment type="cofactor">
    <cofactor evidence="12">
        <name>[4Fe-4S] cluster</name>
        <dbReference type="ChEBI" id="CHEBI:49883"/>
    </cofactor>
    <text evidence="12">Binds 3 [4Fe-4S] clusters per subunit.</text>
</comment>
<dbReference type="SMART" id="SM00890">
    <property type="entry name" value="EKR"/>
    <property type="match status" value="1"/>
</dbReference>
<evidence type="ECO:0000256" key="3">
    <source>
        <dbReference type="ARBA" id="ARBA00022485"/>
    </source>
</evidence>
<comment type="similarity">
    <text evidence="1 9">Belongs to the pyruvate:ferredoxin/flavodoxin oxidoreductase family.</text>
</comment>
<feature type="binding site" evidence="12">
    <location>
        <position position="695"/>
    </location>
    <ligand>
        <name>[4Fe-4S] cluster</name>
        <dbReference type="ChEBI" id="CHEBI:49883"/>
        <label>1</label>
    </ligand>
</feature>
<feature type="site" description="Important for catalytic activity" evidence="11">
    <location>
        <position position="64"/>
    </location>
</feature>
<feature type="domain" description="4Fe-4S ferredoxin-type" evidence="13">
    <location>
        <begin position="680"/>
        <end position="709"/>
    </location>
</feature>
<evidence type="ECO:0000256" key="2">
    <source>
        <dbReference type="ARBA" id="ARBA00022448"/>
    </source>
</evidence>
<evidence type="ECO:0000256" key="11">
    <source>
        <dbReference type="PIRSR" id="PIRSR000159-2"/>
    </source>
</evidence>
<dbReference type="GO" id="GO:0006979">
    <property type="term" value="P:response to oxidative stress"/>
    <property type="evidence" value="ECO:0007669"/>
    <property type="project" value="TreeGrafter"/>
</dbReference>
<dbReference type="Pfam" id="PF01558">
    <property type="entry name" value="POR"/>
    <property type="match status" value="1"/>
</dbReference>
<feature type="binding site" evidence="12">
    <location>
        <position position="751"/>
    </location>
    <ligand>
        <name>[4Fe-4S] cluster</name>
        <dbReference type="ChEBI" id="CHEBI:49883"/>
        <label>2</label>
    </ligand>
</feature>
<dbReference type="NCBIfam" id="TIGR02176">
    <property type="entry name" value="pyruv_ox_red"/>
    <property type="match status" value="1"/>
</dbReference>
<dbReference type="RefSeq" id="WP_044634915.1">
    <property type="nucleotide sequence ID" value="NZ_CDNC01000045.1"/>
</dbReference>
<dbReference type="Pfam" id="PF10371">
    <property type="entry name" value="EKR"/>
    <property type="match status" value="1"/>
</dbReference>
<dbReference type="Gene3D" id="3.40.50.920">
    <property type="match status" value="1"/>
</dbReference>
<dbReference type="EC" id="1.2.7.-" evidence="14"/>
<feature type="binding site" evidence="12">
    <location>
        <position position="699"/>
    </location>
    <ligand>
        <name>[4Fe-4S] cluster</name>
        <dbReference type="ChEBI" id="CHEBI:49883"/>
        <label>2</label>
    </ligand>
</feature>
<dbReference type="FunFam" id="3.40.920.10:FF:000001">
    <property type="entry name" value="Pyruvate:ferredoxin (Flavodoxin) oxidoreductase"/>
    <property type="match status" value="1"/>
</dbReference>
<feature type="binding site" evidence="12">
    <location>
        <position position="840"/>
    </location>
    <ligand>
        <name>[4Fe-4S] cluster</name>
        <dbReference type="ChEBI" id="CHEBI:49883"/>
        <label>3</label>
    </ligand>
</feature>
<feature type="binding site" evidence="12">
    <location>
        <position position="812"/>
    </location>
    <ligand>
        <name>[4Fe-4S] cluster</name>
        <dbReference type="ChEBI" id="CHEBI:49883"/>
        <label>3</label>
    </ligand>
</feature>
<keyword evidence="6 9" id="KW-0560">Oxidoreductase</keyword>
<dbReference type="FunFam" id="3.30.70.20:FF:000022">
    <property type="entry name" value="Pyruvate:ferredoxin (Flavodoxin) oxidoreductase"/>
    <property type="match status" value="1"/>
</dbReference>
<keyword evidence="7 12" id="KW-0408">Iron</keyword>
<dbReference type="GO" id="GO:0016903">
    <property type="term" value="F:oxidoreductase activity, acting on the aldehyde or oxo group of donors"/>
    <property type="evidence" value="ECO:0007669"/>
    <property type="project" value="InterPro"/>
</dbReference>
<dbReference type="Proteomes" id="UP000042527">
    <property type="component" value="Unassembled WGS sequence"/>
</dbReference>
<feature type="binding site" evidence="10">
    <location>
        <position position="817"/>
    </location>
    <ligand>
        <name>thiamine diphosphate</name>
        <dbReference type="ChEBI" id="CHEBI:58937"/>
    </ligand>
</feature>
<dbReference type="SUPFAM" id="SSF53323">
    <property type="entry name" value="Pyruvate-ferredoxin oxidoreductase, PFOR, domain III"/>
    <property type="match status" value="1"/>
</dbReference>
<dbReference type="InterPro" id="IPR002869">
    <property type="entry name" value="Pyrv_flavodox_OxRed_cen"/>
</dbReference>
<keyword evidence="4 12" id="KW-0479">Metal-binding</keyword>
<dbReference type="GO" id="GO:0044281">
    <property type="term" value="P:small molecule metabolic process"/>
    <property type="evidence" value="ECO:0007669"/>
    <property type="project" value="UniProtKB-ARBA"/>
</dbReference>
<feature type="site" description="Important for catalytic activity" evidence="11">
    <location>
        <position position="114"/>
    </location>
</feature>
<dbReference type="InterPro" id="IPR009014">
    <property type="entry name" value="Transketo_C/PFOR_II"/>
</dbReference>
<dbReference type="InterPro" id="IPR037112">
    <property type="entry name" value="Pyrv-flavodox_OxR_EKR_sf"/>
</dbReference>
<sequence>MQKKTQTMTGNNAASYVAYAFTDVAAIYPITPSSDMAELIDSWSANGKKNIFGQTVLVSELESEAGAAGAMHGALSAGALAASFTASQGLLLMIPNMYKMSGELLPGVLHVSARALSSHALSIFGDHQDVMACRQTGFGMLASGSVQEIIDLGGIAHLAAIKGRVPFMHFFDGFRTSHELQNVELIDYEDFAKMIDWKALNDWRTTAMNPEHPFTKGTAQNPDIYFQAAEASNRFYIDAVEIVADYMKQISSLTGRTYKPFDYHGAADAERVIVAMGSITETAEETVDYLVSQGEKVGLIKVRLYRPFSPQYLFEVMPKTVKKIAVLDRTKEKGALYEPLHLDILGAYIDVPNKPIIVGGRYGLASKDTTPTMVKSVFDNLKSDTPKNNFSVGIEDDITHLNLPMPEEIKTEPTGNIRCKFWGFGSDGTVGANKSAIKIIGDSTGMYAQAYFAYDSKKSGGVTVSHLRFGKKPIKSAYLISDADFISCSKQSYVHQYDLLKGLKKGGTFLLNCLWSDAELENTIPAAMKKFIAKNDIKFYTINATEIAQKIGLGHRINMIMQSAFFKLAEIIPIEQAVESLKSSILSTYGKKGDDIVKMNYTAVDMGIESPHQVTVPKSWADAEDKPIDNAHLPPYIRNILVPINRLEGDRLKVSAFKGVEDGRMPNCTSRFEKRGIAVEVPHWIKENCIQCNQCSFVCPHAVIRPFLLNEKENSAKPQAFETIKANGKGLEDMTYRMQVSVLDCTGCSNCANICPAKNKALVMKPLAEEEAQAANWDFAVDEVSNKHGVMDQFSVKGSQFKQPLLEFHGACAGCGETAYATLVTQLFGDRMMIANASGCSSIWGGSYPTAGFSYNEKGKGPTWASSLFEDNANYGYGMALGTRKLREQAEDYMKKFLELNVGTDFTPLFKEWIENKKNLAANVITCDKIKALFDKHQKPVNQIIKNTPEADYLPKPESHVFKYDTGNIEADRLLEYIYKLKDFLVKKSVWSFGGDGWAYDIGYGGLDHTMASGEDFNILVFDTEVYSNTGGQSSKSTPTAAVAKFAAGGKRMRKKDLGAMLMTYGYVYVAQVSLGANMNQLVKALKEAESYDGPSIVLCYAPCVNHGLRSGMGRSVEQEKKAVEAGYWHLYRFDPRLKKEGKNPFQLDSKEPTASFQDFINSEVRYTSLKKTFPDVADELFLKAEEDAKDRYDRYKKMAQN</sequence>
<keyword evidence="2 9" id="KW-0813">Transport</keyword>
<evidence type="ECO:0000313" key="14">
    <source>
        <dbReference type="EMBL" id="CEM62779.1"/>
    </source>
</evidence>
<feature type="binding site" evidence="12">
    <location>
        <position position="1104"/>
    </location>
    <ligand>
        <name>[4Fe-4S] cluster</name>
        <dbReference type="ChEBI" id="CHEBI:49883"/>
        <label>3</label>
    </ligand>
</feature>
<dbReference type="FunFam" id="3.40.50.920:FF:000007">
    <property type="entry name" value="Pyruvate:ferredoxin (Flavodoxin) oxidoreductase"/>
    <property type="match status" value="1"/>
</dbReference>
<dbReference type="FunFam" id="3.40.50.970:FF:000012">
    <property type="entry name" value="Pyruvate:ferredoxin (Flavodoxin) oxidoreductase"/>
    <property type="match status" value="1"/>
</dbReference>
<dbReference type="InterPro" id="IPR011766">
    <property type="entry name" value="TPP_enzyme_TPP-bd"/>
</dbReference>
<feature type="binding site" evidence="12">
    <location>
        <position position="692"/>
    </location>
    <ligand>
        <name>[4Fe-4S] cluster</name>
        <dbReference type="ChEBI" id="CHEBI:49883"/>
        <label>1</label>
    </ligand>
</feature>
<feature type="binding site" evidence="12">
    <location>
        <position position="815"/>
    </location>
    <ligand>
        <name>[4Fe-4S] cluster</name>
        <dbReference type="ChEBI" id="CHEBI:49883"/>
        <label>3</label>
    </ligand>
</feature>
<dbReference type="Pfam" id="PF01855">
    <property type="entry name" value="POR_N"/>
    <property type="match status" value="1"/>
</dbReference>
<accession>A0A0B7GVR2</accession>
<keyword evidence="8 12" id="KW-0411">Iron-sulfur</keyword>
<evidence type="ECO:0000256" key="5">
    <source>
        <dbReference type="ARBA" id="ARBA00022982"/>
    </source>
</evidence>
<evidence type="ECO:0000256" key="12">
    <source>
        <dbReference type="PIRSR" id="PIRSR000159-50"/>
    </source>
</evidence>
<evidence type="ECO:0000259" key="13">
    <source>
        <dbReference type="PROSITE" id="PS51379"/>
    </source>
</evidence>
<dbReference type="Gene3D" id="3.40.920.10">
    <property type="entry name" value="Pyruvate-ferredoxin oxidoreductase, PFOR, domain III"/>
    <property type="match status" value="1"/>
</dbReference>
<dbReference type="InterPro" id="IPR017900">
    <property type="entry name" value="4Fe4S_Fe_S_CS"/>
</dbReference>
<evidence type="ECO:0000256" key="6">
    <source>
        <dbReference type="ARBA" id="ARBA00023002"/>
    </source>
</evidence>
<dbReference type="OrthoDB" id="9794954at2"/>
<feature type="binding site" evidence="10">
    <location>
        <position position="114"/>
    </location>
    <ligand>
        <name>pyruvate</name>
        <dbReference type="ChEBI" id="CHEBI:15361"/>
    </ligand>
</feature>
<dbReference type="InterPro" id="IPR019456">
    <property type="entry name" value="Pyrv-flavodox_OxRtase_EKR"/>
</dbReference>
<gene>
    <name evidence="14" type="primary">nifJ</name>
    <name evidence="14" type="ORF">TPHV1_50039</name>
</gene>
<feature type="binding site" evidence="10">
    <location>
        <position position="840"/>
    </location>
    <ligand>
        <name>thiamine diphosphate</name>
        <dbReference type="ChEBI" id="CHEBI:58937"/>
    </ligand>
</feature>
<evidence type="ECO:0000256" key="8">
    <source>
        <dbReference type="ARBA" id="ARBA00023014"/>
    </source>
</evidence>
<feature type="binding site" evidence="12">
    <location>
        <position position="748"/>
    </location>
    <ligand>
        <name>[4Fe-4S] cluster</name>
        <dbReference type="ChEBI" id="CHEBI:49883"/>
        <label>2</label>
    </ligand>
</feature>
<feature type="domain" description="4Fe-4S ferredoxin-type" evidence="13">
    <location>
        <begin position="736"/>
        <end position="767"/>
    </location>
</feature>
<feature type="binding site" evidence="10">
    <location>
        <position position="64"/>
    </location>
    <ligand>
        <name>thiamine diphosphate</name>
        <dbReference type="ChEBI" id="CHEBI:58937"/>
    </ligand>
</feature>
<dbReference type="SUPFAM" id="SSF52518">
    <property type="entry name" value="Thiamin diphosphate-binding fold (THDP-binding)"/>
    <property type="match status" value="2"/>
</dbReference>
<dbReference type="Gene3D" id="4.10.780.10">
    <property type="entry name" value="Pyruvate-flavodoxin oxidoreductase, EKR domain"/>
    <property type="match status" value="1"/>
</dbReference>
<dbReference type="InterPro" id="IPR050722">
    <property type="entry name" value="Pyruvate:ferred/Flavod_OxRd"/>
</dbReference>
<evidence type="ECO:0000256" key="7">
    <source>
        <dbReference type="ARBA" id="ARBA00023004"/>
    </source>
</evidence>
<feature type="binding site" evidence="12">
    <location>
        <position position="745"/>
    </location>
    <ligand>
        <name>[4Fe-4S] cluster</name>
        <dbReference type="ChEBI" id="CHEBI:49883"/>
        <label>2</label>
    </ligand>
</feature>
<feature type="binding site" evidence="10">
    <location>
        <begin position="1024"/>
        <end position="1029"/>
    </location>
    <ligand>
        <name>thiamine diphosphate</name>
        <dbReference type="ChEBI" id="CHEBI:58937"/>
    </ligand>
</feature>
<evidence type="ECO:0000256" key="1">
    <source>
        <dbReference type="ARBA" id="ARBA00009032"/>
    </source>
</evidence>
<dbReference type="Gene3D" id="3.40.50.970">
    <property type="match status" value="2"/>
</dbReference>
<protein>
    <submittedName>
        <fullName evidence="14">Pyruvate-flavodoxin oxidoreductase</fullName>
        <ecNumber evidence="14">1.2.7.-</ecNumber>
    </submittedName>
</protein>
<dbReference type="CDD" id="cd07034">
    <property type="entry name" value="TPP_PYR_PFOR_IOR-alpha_like"/>
    <property type="match status" value="1"/>
</dbReference>
<dbReference type="InterPro" id="IPR017896">
    <property type="entry name" value="4Fe4S_Fe-S-bd"/>
</dbReference>
<keyword evidence="14" id="KW-0670">Pyruvate</keyword>
<dbReference type="GO" id="GO:0022900">
    <property type="term" value="P:electron transport chain"/>
    <property type="evidence" value="ECO:0007669"/>
    <property type="project" value="InterPro"/>
</dbReference>
<dbReference type="InterPro" id="IPR033412">
    <property type="entry name" value="PFOR_II"/>
</dbReference>
<dbReference type="Pfam" id="PF17147">
    <property type="entry name" value="PFOR_II"/>
    <property type="match status" value="1"/>
</dbReference>
<name>A0A0B7GVR2_TREPH</name>
<reference evidence="15" key="1">
    <citation type="submission" date="2015-01" db="EMBL/GenBank/DDBJ databases">
        <authorList>
            <person name="Manzoor Shahid"/>
            <person name="Zubair Saima"/>
        </authorList>
    </citation>
    <scope>NUCLEOTIDE SEQUENCE [LARGE SCALE GENOMIC DNA]</scope>
    <source>
        <strain evidence="15">V1</strain>
    </source>
</reference>
<organism evidence="14 15">
    <name type="scientific">Treponema phagedenis</name>
    <dbReference type="NCBI Taxonomy" id="162"/>
    <lineage>
        <taxon>Bacteria</taxon>
        <taxon>Pseudomonadati</taxon>
        <taxon>Spirochaetota</taxon>
        <taxon>Spirochaetia</taxon>
        <taxon>Spirochaetales</taxon>
        <taxon>Treponemataceae</taxon>
        <taxon>Treponema</taxon>
    </lineage>
</organism>
<dbReference type="PANTHER" id="PTHR32154">
    <property type="entry name" value="PYRUVATE-FLAVODOXIN OXIDOREDUCTASE-RELATED"/>
    <property type="match status" value="1"/>
</dbReference>
<dbReference type="GO" id="GO:0051539">
    <property type="term" value="F:4 iron, 4 sulfur cluster binding"/>
    <property type="evidence" value="ECO:0007669"/>
    <property type="project" value="UniProtKB-KW"/>
</dbReference>
<dbReference type="CDD" id="cd03377">
    <property type="entry name" value="TPP_PFOR_PNO"/>
    <property type="match status" value="1"/>
</dbReference>
<dbReference type="PANTHER" id="PTHR32154:SF0">
    <property type="entry name" value="PYRUVATE-FLAVODOXIN OXIDOREDUCTASE-RELATED"/>
    <property type="match status" value="1"/>
</dbReference>
<keyword evidence="15" id="KW-1185">Reference proteome</keyword>
<dbReference type="Pfam" id="PF02775">
    <property type="entry name" value="TPP_enzyme_C"/>
    <property type="match status" value="1"/>
</dbReference>
<keyword evidence="3 12" id="KW-0004">4Fe-4S</keyword>
<feature type="binding site" evidence="12">
    <location>
        <position position="689"/>
    </location>
    <ligand>
        <name>[4Fe-4S] cluster</name>
        <dbReference type="ChEBI" id="CHEBI:49883"/>
        <label>1</label>
    </ligand>
</feature>
<feature type="binding site" evidence="10">
    <location>
        <begin position="995"/>
        <end position="998"/>
    </location>
    <ligand>
        <name>thiamine diphosphate</name>
        <dbReference type="ChEBI" id="CHEBI:58937"/>
    </ligand>
</feature>